<gene>
    <name evidence="2" type="ORF">IX56_10170</name>
</gene>
<dbReference type="EMBL" id="JRKQ01000048">
    <property type="protein sequence ID" value="KGJ22102.1"/>
    <property type="molecule type" value="Genomic_DNA"/>
</dbReference>
<dbReference type="PRINTS" id="PR00368">
    <property type="entry name" value="FADPNR"/>
</dbReference>
<name>A0A099GHS8_9RHOB</name>
<proteinExistence type="predicted"/>
<dbReference type="Gene3D" id="3.50.50.60">
    <property type="entry name" value="FAD/NAD(P)-binding domain"/>
    <property type="match status" value="1"/>
</dbReference>
<dbReference type="InterPro" id="IPR050982">
    <property type="entry name" value="Auxin_biosynth/cation_transpt"/>
</dbReference>
<dbReference type="Proteomes" id="UP000029858">
    <property type="component" value="Unassembled WGS sequence"/>
</dbReference>
<dbReference type="RefSeq" id="WP_036709846.1">
    <property type="nucleotide sequence ID" value="NZ_JRKQ01000048.1"/>
</dbReference>
<comment type="caution">
    <text evidence="2">The sequence shown here is derived from an EMBL/GenBank/DDBJ whole genome shotgun (WGS) entry which is preliminary data.</text>
</comment>
<protein>
    <submittedName>
        <fullName evidence="2">Pyridine nucleotide-disulfide oxidoreductase</fullName>
    </submittedName>
</protein>
<dbReference type="NCBIfam" id="NF040505">
    <property type="entry name" value="ArsO_flavin_mono"/>
    <property type="match status" value="1"/>
</dbReference>
<dbReference type="PANTHER" id="PTHR43539">
    <property type="entry name" value="FLAVIN-BINDING MONOOXYGENASE-LIKE PROTEIN (AFU_ORTHOLOGUE AFUA_4G09220)"/>
    <property type="match status" value="1"/>
</dbReference>
<dbReference type="InterPro" id="IPR036188">
    <property type="entry name" value="FAD/NAD-bd_sf"/>
</dbReference>
<dbReference type="PRINTS" id="PR00469">
    <property type="entry name" value="PNDRDTASEII"/>
</dbReference>
<evidence type="ECO:0000256" key="1">
    <source>
        <dbReference type="ARBA" id="ARBA00023002"/>
    </source>
</evidence>
<organism evidence="2 3">
    <name type="scientific">Paracoccus sanguinis</name>
    <dbReference type="NCBI Taxonomy" id="1545044"/>
    <lineage>
        <taxon>Bacteria</taxon>
        <taxon>Pseudomonadati</taxon>
        <taxon>Pseudomonadota</taxon>
        <taxon>Alphaproteobacteria</taxon>
        <taxon>Rhodobacterales</taxon>
        <taxon>Paracoccaceae</taxon>
        <taxon>Paracoccus</taxon>
    </lineage>
</organism>
<accession>A0A099GHS8</accession>
<evidence type="ECO:0000313" key="3">
    <source>
        <dbReference type="Proteomes" id="UP000029858"/>
    </source>
</evidence>
<dbReference type="AlphaFoldDB" id="A0A099GHS8"/>
<reference evidence="2 3" key="2">
    <citation type="submission" date="2014-10" db="EMBL/GenBank/DDBJ databases">
        <title>Paracoccus sanguinis sp. nov., isolated from clinical specimens of New York State patients.</title>
        <authorList>
            <person name="Mingle L.A."/>
            <person name="Cole J.A."/>
            <person name="Lapierre P."/>
            <person name="Musser K.A."/>
        </authorList>
    </citation>
    <scope>NUCLEOTIDE SEQUENCE [LARGE SCALE GENOMIC DNA]</scope>
    <source>
        <strain evidence="2 3">5503</strain>
    </source>
</reference>
<sequence length="355" mass="39009">MSDPDHDVVVIGGGQAGLAVAYYLRRAGLDFVVLDAEERPGGAWRHTWDSLRLFSPAGYSSLPGWPMPPSRTKGFPTRDEVVDYLSRYELRYGFAIERPCEIEAVERDGERLRLRLKDQRSLTARAVVSATGTWGAPYVPDYADRELFRGIQLHSAHYRNPQPFAGKRVLIVGGGNSGAQILAEVSEVAETIWVTLKEPVFLPDDVDGRVLFERASARVLGDVDQAATTTLGDIVMVPPVKEARDRGVLTSVRPFERFTATGVVWRDGTETQIDAVLWCTGFRAATEHLRPLGVVEPDGRIEVLDQRAVEEPRLWLAGYGNWTGAASATLIGAGRTARELVPRIKDALADATLAC</sequence>
<dbReference type="Pfam" id="PF13738">
    <property type="entry name" value="Pyr_redox_3"/>
    <property type="match status" value="1"/>
</dbReference>
<evidence type="ECO:0000313" key="2">
    <source>
        <dbReference type="EMBL" id="KGJ22102.1"/>
    </source>
</evidence>
<reference evidence="2 3" key="1">
    <citation type="submission" date="2014-09" db="EMBL/GenBank/DDBJ databases">
        <authorList>
            <person name="McGinnis J.M."/>
            <person name="Wolfgang W.J."/>
        </authorList>
    </citation>
    <scope>NUCLEOTIDE SEQUENCE [LARGE SCALE GENOMIC DNA]</scope>
    <source>
        <strain evidence="2 3">5503</strain>
    </source>
</reference>
<dbReference type="PANTHER" id="PTHR43539:SF78">
    <property type="entry name" value="FLAVIN-CONTAINING MONOOXYGENASE"/>
    <property type="match status" value="1"/>
</dbReference>
<keyword evidence="1" id="KW-0560">Oxidoreductase</keyword>
<dbReference type="GO" id="GO:0050660">
    <property type="term" value="F:flavin adenine dinucleotide binding"/>
    <property type="evidence" value="ECO:0007669"/>
    <property type="project" value="TreeGrafter"/>
</dbReference>
<dbReference type="GO" id="GO:0004497">
    <property type="term" value="F:monooxygenase activity"/>
    <property type="evidence" value="ECO:0007669"/>
    <property type="project" value="TreeGrafter"/>
</dbReference>
<dbReference type="SUPFAM" id="SSF51905">
    <property type="entry name" value="FAD/NAD(P)-binding domain"/>
    <property type="match status" value="2"/>
</dbReference>